<feature type="transmembrane region" description="Helical" evidence="12">
    <location>
        <begin position="107"/>
        <end position="127"/>
    </location>
</feature>
<keyword evidence="9 12" id="KW-0406">Ion transport</keyword>
<dbReference type="Proteomes" id="UP000095200">
    <property type="component" value="Unassembled WGS sequence"/>
</dbReference>
<dbReference type="STRING" id="1592317.DPF_2185"/>
<evidence type="ECO:0000256" key="12">
    <source>
        <dbReference type="HAMAP-Rule" id="MF_01393"/>
    </source>
</evidence>
<evidence type="ECO:0000313" key="15">
    <source>
        <dbReference type="EMBL" id="GAU09459.1"/>
    </source>
</evidence>
<evidence type="ECO:0000256" key="5">
    <source>
        <dbReference type="ARBA" id="ARBA00022547"/>
    </source>
</evidence>
<dbReference type="PANTHER" id="PTHR42823:SF3">
    <property type="entry name" value="ATP SYNTHASE SUBUNIT A, CHLOROPLASTIC"/>
    <property type="match status" value="1"/>
</dbReference>
<feature type="transmembrane region" description="Helical" evidence="12">
    <location>
        <begin position="165"/>
        <end position="187"/>
    </location>
</feature>
<dbReference type="SUPFAM" id="SSF81336">
    <property type="entry name" value="F1F0 ATP synthase subunit A"/>
    <property type="match status" value="1"/>
</dbReference>
<evidence type="ECO:0000256" key="7">
    <source>
        <dbReference type="ARBA" id="ARBA00022781"/>
    </source>
</evidence>
<sequence length="246" mass="26823">MNITPDLTIFWQYGFIKVNETMVGTWIVMALLGVLAGWTGQRIARGKPASFWRSGLEVIVVFVREIIEDTTHHKVDAILVFAGSIFLFVATANILSVIPGYTAPTGSLSTTAALALCVFVAVPWFGISQVGIGNYLSNYLHPTWVMLPFNIIGELSRTLALAVRLFGNMMSGTMIGAILLLVIPLVFPVLMQLLGLLTGVIQAYIFAVLAIVYIASGMETQQSTSNPQPQTTPNTQTDNQELKHHL</sequence>
<keyword evidence="11 12" id="KW-0066">ATP synthesis</keyword>
<dbReference type="GO" id="GO:0046933">
    <property type="term" value="F:proton-transporting ATP synthase activity, rotational mechanism"/>
    <property type="evidence" value="ECO:0007669"/>
    <property type="project" value="UniProtKB-UniRule"/>
</dbReference>
<proteinExistence type="inferred from homology"/>
<gene>
    <name evidence="12" type="primary">atpB</name>
    <name evidence="15" type="ORF">DPF_2185</name>
</gene>
<dbReference type="InterPro" id="IPR035908">
    <property type="entry name" value="F0_ATP_A_sf"/>
</dbReference>
<evidence type="ECO:0000256" key="9">
    <source>
        <dbReference type="ARBA" id="ARBA00023065"/>
    </source>
</evidence>
<keyword evidence="8 12" id="KW-1133">Transmembrane helix</keyword>
<accession>A0A194ALA7</accession>
<evidence type="ECO:0000256" key="4">
    <source>
        <dbReference type="ARBA" id="ARBA00022475"/>
    </source>
</evidence>
<dbReference type="NCBIfam" id="NF004481">
    <property type="entry name" value="PRK05815.2-3"/>
    <property type="match status" value="1"/>
</dbReference>
<dbReference type="Pfam" id="PF00119">
    <property type="entry name" value="ATP-synt_A"/>
    <property type="match status" value="1"/>
</dbReference>
<dbReference type="HAMAP" id="MF_01393">
    <property type="entry name" value="ATP_synth_a_bact"/>
    <property type="match status" value="1"/>
</dbReference>
<dbReference type="GO" id="GO:0042777">
    <property type="term" value="P:proton motive force-driven plasma membrane ATP synthesis"/>
    <property type="evidence" value="ECO:0007669"/>
    <property type="project" value="TreeGrafter"/>
</dbReference>
<feature type="transmembrane region" description="Helical" evidence="12">
    <location>
        <begin position="79"/>
        <end position="101"/>
    </location>
</feature>
<dbReference type="NCBIfam" id="TIGR03306">
    <property type="entry name" value="altF1_A"/>
    <property type="match status" value="1"/>
</dbReference>
<dbReference type="AlphaFoldDB" id="A0A194ALA7"/>
<dbReference type="GO" id="GO:0005886">
    <property type="term" value="C:plasma membrane"/>
    <property type="evidence" value="ECO:0007669"/>
    <property type="project" value="UniProtKB-SubCell"/>
</dbReference>
<evidence type="ECO:0000256" key="11">
    <source>
        <dbReference type="ARBA" id="ARBA00023310"/>
    </source>
</evidence>
<feature type="transmembrane region" description="Helical" evidence="12">
    <location>
        <begin position="21"/>
        <end position="38"/>
    </location>
</feature>
<evidence type="ECO:0000256" key="1">
    <source>
        <dbReference type="ARBA" id="ARBA00004141"/>
    </source>
</evidence>
<dbReference type="PRINTS" id="PR00123">
    <property type="entry name" value="ATPASEA"/>
</dbReference>
<dbReference type="EMBL" id="BDFE01000017">
    <property type="protein sequence ID" value="GAU09459.1"/>
    <property type="molecule type" value="Genomic_DNA"/>
</dbReference>
<dbReference type="PROSITE" id="PS00449">
    <property type="entry name" value="ATPASE_A"/>
    <property type="match status" value="1"/>
</dbReference>
<dbReference type="CDD" id="cd00310">
    <property type="entry name" value="ATP-synt_Fo_a_6"/>
    <property type="match status" value="1"/>
</dbReference>
<name>A0A194ALA7_9BACT</name>
<evidence type="ECO:0000256" key="6">
    <source>
        <dbReference type="ARBA" id="ARBA00022692"/>
    </source>
</evidence>
<dbReference type="InterPro" id="IPR023011">
    <property type="entry name" value="ATP_synth_F0_asu_AS"/>
</dbReference>
<keyword evidence="16" id="KW-1185">Reference proteome</keyword>
<evidence type="ECO:0000256" key="10">
    <source>
        <dbReference type="ARBA" id="ARBA00023136"/>
    </source>
</evidence>
<dbReference type="InterPro" id="IPR045082">
    <property type="entry name" value="ATP_syn_F0_a_bact/chloroplast"/>
</dbReference>
<dbReference type="NCBIfam" id="TIGR01131">
    <property type="entry name" value="ATP_synt_6_or_A"/>
    <property type="match status" value="1"/>
</dbReference>
<evidence type="ECO:0000256" key="13">
    <source>
        <dbReference type="RuleBase" id="RU000483"/>
    </source>
</evidence>
<keyword evidence="5 12" id="KW-0138">CF(0)</keyword>
<evidence type="ECO:0000256" key="3">
    <source>
        <dbReference type="ARBA" id="ARBA00022448"/>
    </source>
</evidence>
<dbReference type="InterPro" id="IPR017692">
    <property type="entry name" value="Alt_ATP_synth_F0_Asu"/>
</dbReference>
<feature type="compositionally biased region" description="Low complexity" evidence="14">
    <location>
        <begin position="222"/>
        <end position="239"/>
    </location>
</feature>
<dbReference type="GO" id="GO:0045259">
    <property type="term" value="C:proton-transporting ATP synthase complex"/>
    <property type="evidence" value="ECO:0007669"/>
    <property type="project" value="UniProtKB-KW"/>
</dbReference>
<evidence type="ECO:0000256" key="8">
    <source>
        <dbReference type="ARBA" id="ARBA00022989"/>
    </source>
</evidence>
<keyword evidence="4 12" id="KW-1003">Cell membrane</keyword>
<protein>
    <recommendedName>
        <fullName evidence="12 13">ATP synthase subunit a</fullName>
    </recommendedName>
    <alternativeName>
        <fullName evidence="12">ATP synthase F0 sector subunit a</fullName>
    </alternativeName>
    <alternativeName>
        <fullName evidence="12">F-ATPase subunit 6</fullName>
    </alternativeName>
</protein>
<reference evidence="16" key="1">
    <citation type="submission" date="2016-06" db="EMBL/GenBank/DDBJ databases">
        <title>Draft genome sequence of Desulfoplanes formicivorans strain Pf12B.</title>
        <authorList>
            <person name="Watanabe M."/>
            <person name="Kojima H."/>
            <person name="Fukui M."/>
        </authorList>
    </citation>
    <scope>NUCLEOTIDE SEQUENCE [LARGE SCALE GENOMIC DNA]</scope>
    <source>
        <strain evidence="16">Pf12B</strain>
    </source>
</reference>
<comment type="function">
    <text evidence="12 13">Key component of the proton channel; it plays a direct role in the translocation of protons across the membrane.</text>
</comment>
<feature type="region of interest" description="Disordered" evidence="14">
    <location>
        <begin position="222"/>
        <end position="246"/>
    </location>
</feature>
<keyword evidence="7 12" id="KW-0375">Hydrogen ion transport</keyword>
<keyword evidence="3 12" id="KW-0813">Transport</keyword>
<keyword evidence="6 12" id="KW-0812">Transmembrane</keyword>
<dbReference type="RefSeq" id="WP_069859679.1">
    <property type="nucleotide sequence ID" value="NZ_BDFE01000017.1"/>
</dbReference>
<comment type="subcellular location">
    <subcellularLocation>
        <location evidence="12 13">Cell membrane</location>
        <topology evidence="12 13">Multi-pass membrane protein</topology>
    </subcellularLocation>
    <subcellularLocation>
        <location evidence="1">Membrane</location>
        <topology evidence="1">Multi-pass membrane protein</topology>
    </subcellularLocation>
</comment>
<keyword evidence="10 12" id="KW-0472">Membrane</keyword>
<dbReference type="Gene3D" id="1.20.120.220">
    <property type="entry name" value="ATP synthase, F0 complex, subunit A"/>
    <property type="match status" value="1"/>
</dbReference>
<evidence type="ECO:0000256" key="14">
    <source>
        <dbReference type="SAM" id="MobiDB-lite"/>
    </source>
</evidence>
<organism evidence="15 16">
    <name type="scientific">Desulfoplanes formicivorans</name>
    <dbReference type="NCBI Taxonomy" id="1592317"/>
    <lineage>
        <taxon>Bacteria</taxon>
        <taxon>Pseudomonadati</taxon>
        <taxon>Thermodesulfobacteriota</taxon>
        <taxon>Desulfovibrionia</taxon>
        <taxon>Desulfovibrionales</taxon>
        <taxon>Desulfoplanaceae</taxon>
        <taxon>Desulfoplanes</taxon>
    </lineage>
</organism>
<evidence type="ECO:0000256" key="2">
    <source>
        <dbReference type="ARBA" id="ARBA00006810"/>
    </source>
</evidence>
<evidence type="ECO:0000313" key="16">
    <source>
        <dbReference type="Proteomes" id="UP000095200"/>
    </source>
</evidence>
<dbReference type="PANTHER" id="PTHR42823">
    <property type="entry name" value="ATP SYNTHASE SUBUNIT A, CHLOROPLASTIC"/>
    <property type="match status" value="1"/>
</dbReference>
<feature type="transmembrane region" description="Helical" evidence="12">
    <location>
        <begin position="193"/>
        <end position="215"/>
    </location>
</feature>
<comment type="similarity">
    <text evidence="2 12 13">Belongs to the ATPase A chain family.</text>
</comment>
<comment type="caution">
    <text evidence="15">The sequence shown here is derived from an EMBL/GenBank/DDBJ whole genome shotgun (WGS) entry which is preliminary data.</text>
</comment>
<dbReference type="InterPro" id="IPR000568">
    <property type="entry name" value="ATP_synth_F0_asu"/>
</dbReference>
<dbReference type="OrthoDB" id="9789241at2"/>